<dbReference type="Gene3D" id="3.40.50.1170">
    <property type="entry name" value="L-asparaginase, N-terminal domain"/>
    <property type="match status" value="1"/>
</dbReference>
<keyword evidence="5" id="KW-1185">Reference proteome</keyword>
<gene>
    <name evidence="4" type="ORF">Back2_22440</name>
</gene>
<dbReference type="PRINTS" id="PR00139">
    <property type="entry name" value="ASNGLNASE"/>
</dbReference>
<dbReference type="Proteomes" id="UP000271573">
    <property type="component" value="Chromosome"/>
</dbReference>
<sequence length="174" mass="18288">MTSAGHPDPHVTVRIVTTGGTIDKFYSARGEMEIDEPAVVELLAIGNNAVDVVVESVVAKDSLDFDDADRARILEAVRTAPERCILITHGTDTLTETGALLDAADLGGRTVVLTGAMQPAAMKESDAAFNLGAGLMAAQLAPAGVWIAMNGRVLPARDAIKDRSVGRFVLNPEH</sequence>
<dbReference type="PIRSF" id="PIRSF001220">
    <property type="entry name" value="L-ASNase_gatD"/>
    <property type="match status" value="1"/>
</dbReference>
<dbReference type="AlphaFoldDB" id="A0A3G9IG46"/>
<reference evidence="4 5" key="1">
    <citation type="submission" date="2018-11" db="EMBL/GenBank/DDBJ databases">
        <title>Complete genome sequence of Nocardioides baekrokdamisoli strain KCTC 39748.</title>
        <authorList>
            <person name="Kang S.W."/>
            <person name="Lee K.C."/>
            <person name="Kim K.K."/>
            <person name="Kim J.S."/>
            <person name="Kim D.S."/>
            <person name="Ko S.H."/>
            <person name="Yang S.H."/>
            <person name="Shin Y.K."/>
            <person name="Lee J.S."/>
        </authorList>
    </citation>
    <scope>NUCLEOTIDE SEQUENCE [LARGE SCALE GENOMIC DNA]</scope>
    <source>
        <strain evidence="4 5">KCTC 39748</strain>
    </source>
</reference>
<dbReference type="SUPFAM" id="SSF53774">
    <property type="entry name" value="Glutaminase/Asparaginase"/>
    <property type="match status" value="1"/>
</dbReference>
<organism evidence="4 5">
    <name type="scientific">Nocardioides baekrokdamisoli</name>
    <dbReference type="NCBI Taxonomy" id="1804624"/>
    <lineage>
        <taxon>Bacteria</taxon>
        <taxon>Bacillati</taxon>
        <taxon>Actinomycetota</taxon>
        <taxon>Actinomycetes</taxon>
        <taxon>Propionibacteriales</taxon>
        <taxon>Nocardioidaceae</taxon>
        <taxon>Nocardioides</taxon>
    </lineage>
</organism>
<evidence type="ECO:0000313" key="4">
    <source>
        <dbReference type="EMBL" id="BBH17957.1"/>
    </source>
</evidence>
<dbReference type="KEGG" id="nbe:Back2_22440"/>
<dbReference type="GO" id="GO:0004067">
    <property type="term" value="F:asparaginase activity"/>
    <property type="evidence" value="ECO:0007669"/>
    <property type="project" value="UniProtKB-UniRule"/>
</dbReference>
<proteinExistence type="predicted"/>
<evidence type="ECO:0000256" key="1">
    <source>
        <dbReference type="PIRSR" id="PIRSR001220-1"/>
    </source>
</evidence>
<feature type="active site" description="O-isoaspartyl threonine intermediate" evidence="1">
    <location>
        <position position="21"/>
    </location>
</feature>
<dbReference type="InterPro" id="IPR027474">
    <property type="entry name" value="L-asparaginase_N"/>
</dbReference>
<accession>A0A3G9IG46</accession>
<evidence type="ECO:0000256" key="2">
    <source>
        <dbReference type="PIRSR" id="PIRSR001220-2"/>
    </source>
</evidence>
<dbReference type="EMBL" id="AP019307">
    <property type="protein sequence ID" value="BBH17957.1"/>
    <property type="molecule type" value="Genomic_DNA"/>
</dbReference>
<dbReference type="InterPro" id="IPR037152">
    <property type="entry name" value="L-asparaginase_N_sf"/>
</dbReference>
<dbReference type="InterPro" id="IPR036152">
    <property type="entry name" value="Asp/glu_Ase-like_sf"/>
</dbReference>
<evidence type="ECO:0000313" key="5">
    <source>
        <dbReference type="Proteomes" id="UP000271573"/>
    </source>
</evidence>
<feature type="domain" description="L-asparaginase N-terminal" evidence="3">
    <location>
        <begin position="13"/>
        <end position="164"/>
    </location>
</feature>
<name>A0A3G9IG46_9ACTN</name>
<protein>
    <submittedName>
        <fullName evidence="4">Asparaginase</fullName>
    </submittedName>
</protein>
<feature type="binding site" evidence="2">
    <location>
        <begin position="91"/>
        <end position="92"/>
    </location>
    <ligand>
        <name>substrate</name>
    </ligand>
</feature>
<evidence type="ECO:0000259" key="3">
    <source>
        <dbReference type="Pfam" id="PF00710"/>
    </source>
</evidence>
<dbReference type="PROSITE" id="PS51732">
    <property type="entry name" value="ASN_GLN_ASE_3"/>
    <property type="match status" value="1"/>
</dbReference>
<dbReference type="PANTHER" id="PTHR11707:SF28">
    <property type="entry name" value="60 KDA LYSOPHOSPHOLIPASE"/>
    <property type="match status" value="1"/>
</dbReference>
<dbReference type="Pfam" id="PF00710">
    <property type="entry name" value="Asparaginase"/>
    <property type="match status" value="1"/>
</dbReference>
<dbReference type="InterPro" id="IPR006034">
    <property type="entry name" value="Asparaginase/glutaminase-like"/>
</dbReference>
<dbReference type="PIRSF" id="PIRSF500176">
    <property type="entry name" value="L_ASNase"/>
    <property type="match status" value="1"/>
</dbReference>
<feature type="binding site" evidence="2">
    <location>
        <position position="62"/>
    </location>
    <ligand>
        <name>substrate</name>
    </ligand>
</feature>
<dbReference type="PANTHER" id="PTHR11707">
    <property type="entry name" value="L-ASPARAGINASE"/>
    <property type="match status" value="1"/>
</dbReference>